<dbReference type="GO" id="GO:0010637">
    <property type="term" value="P:negative regulation of mitochondrial fusion"/>
    <property type="evidence" value="ECO:0007669"/>
    <property type="project" value="TreeGrafter"/>
</dbReference>
<evidence type="ECO:0000256" key="1">
    <source>
        <dbReference type="ARBA" id="ARBA00010371"/>
    </source>
</evidence>
<dbReference type="SUPFAM" id="SSF51735">
    <property type="entry name" value="NAD(P)-binding Rossmann-fold domains"/>
    <property type="match status" value="1"/>
</dbReference>
<dbReference type="GO" id="GO:0008270">
    <property type="term" value="F:zinc ion binding"/>
    <property type="evidence" value="ECO:0007669"/>
    <property type="project" value="InterPro"/>
</dbReference>
<dbReference type="Pfam" id="PF08240">
    <property type="entry name" value="ADH_N"/>
    <property type="match status" value="1"/>
</dbReference>
<evidence type="ECO:0000259" key="5">
    <source>
        <dbReference type="SMART" id="SM00829"/>
    </source>
</evidence>
<dbReference type="Proteomes" id="UP001333110">
    <property type="component" value="Unassembled WGS sequence"/>
</dbReference>
<evidence type="ECO:0000313" key="7">
    <source>
        <dbReference type="Proteomes" id="UP001333110"/>
    </source>
</evidence>
<feature type="compositionally biased region" description="Low complexity" evidence="4">
    <location>
        <begin position="146"/>
        <end position="157"/>
    </location>
</feature>
<protein>
    <recommendedName>
        <fullName evidence="5">Enoyl reductase (ER) domain-containing protein</fullName>
    </recommendedName>
</protein>
<dbReference type="InterPro" id="IPR052100">
    <property type="entry name" value="SV-ATPase_mito-regulator"/>
</dbReference>
<dbReference type="AlphaFoldDB" id="A0AAN7RTP6"/>
<keyword evidence="3" id="KW-0560">Oxidoreductase</keyword>
<evidence type="ECO:0000256" key="4">
    <source>
        <dbReference type="SAM" id="MobiDB-lite"/>
    </source>
</evidence>
<feature type="compositionally biased region" description="Pro residues" evidence="4">
    <location>
        <begin position="136"/>
        <end position="145"/>
    </location>
</feature>
<dbReference type="Gene3D" id="3.90.180.10">
    <property type="entry name" value="Medium-chain alcohol dehydrogenases, catalytic domain"/>
    <property type="match status" value="2"/>
</dbReference>
<gene>
    <name evidence="6" type="ORF">QYF61_020140</name>
</gene>
<dbReference type="EMBL" id="JAUNZN010000024">
    <property type="protein sequence ID" value="KAK4808651.1"/>
    <property type="molecule type" value="Genomic_DNA"/>
</dbReference>
<dbReference type="SUPFAM" id="SSF50129">
    <property type="entry name" value="GroES-like"/>
    <property type="match status" value="2"/>
</dbReference>
<dbReference type="PANTHER" id="PTHR44054">
    <property type="entry name" value="SYNAPTIC VESICLE MEMBRANE PROTEIN VAT-1 HOMOLOG-LIKE"/>
    <property type="match status" value="1"/>
</dbReference>
<dbReference type="GO" id="GO:0016491">
    <property type="term" value="F:oxidoreductase activity"/>
    <property type="evidence" value="ECO:0007669"/>
    <property type="project" value="UniProtKB-KW"/>
</dbReference>
<accession>A0AAN7RTP6</accession>
<evidence type="ECO:0000256" key="3">
    <source>
        <dbReference type="ARBA" id="ARBA00023002"/>
    </source>
</evidence>
<feature type="region of interest" description="Disordered" evidence="4">
    <location>
        <begin position="108"/>
        <end position="258"/>
    </location>
</feature>
<dbReference type="GO" id="GO:0005741">
    <property type="term" value="C:mitochondrial outer membrane"/>
    <property type="evidence" value="ECO:0007669"/>
    <property type="project" value="TreeGrafter"/>
</dbReference>
<keyword evidence="2" id="KW-0007">Acetylation</keyword>
<dbReference type="PANTHER" id="PTHR44054:SF1">
    <property type="entry name" value="SYNAPTIC VESICLE MEMBRANE PROTEIN VAT-1 HOMOLOG"/>
    <property type="match status" value="1"/>
</dbReference>
<dbReference type="CDD" id="cd08275">
    <property type="entry name" value="MDR3"/>
    <property type="match status" value="1"/>
</dbReference>
<name>A0AAN7RTP6_MYCAM</name>
<dbReference type="InterPro" id="IPR036291">
    <property type="entry name" value="NAD(P)-bd_dom_sf"/>
</dbReference>
<dbReference type="Pfam" id="PF13602">
    <property type="entry name" value="ADH_zinc_N_2"/>
    <property type="match status" value="1"/>
</dbReference>
<dbReference type="InterPro" id="IPR011032">
    <property type="entry name" value="GroES-like_sf"/>
</dbReference>
<evidence type="ECO:0000313" key="6">
    <source>
        <dbReference type="EMBL" id="KAK4808651.1"/>
    </source>
</evidence>
<dbReference type="PROSITE" id="PS01162">
    <property type="entry name" value="QOR_ZETA_CRYSTAL"/>
    <property type="match status" value="1"/>
</dbReference>
<dbReference type="InterPro" id="IPR002364">
    <property type="entry name" value="Quin_OxRdtase/zeta-crystal_CS"/>
</dbReference>
<sequence>MSAEPAPAVAAAAAPAPEQAPGPEPPAGGGEAAEHRALVLTGFGGYDKVKVQARRGGGPRPGEVSVRVRACGLNFADLMARQGLYDRLPPPPVCPGMECAGTVRALGDGVRDRQVRDGPARPRRTAVAPPRRPRPGPEPRPPPAGPAAGSPGPAAAPAGGGGALVPVPPPGPALPAGAGGQAPAEPRSLRGAAREASVAIAPAEAPRRPAQTKPRTKGLRGQDGPARPGPPRPSLRRPGLPSPREMLTQPPGRQEHRCLPAHPEGRGLWGLESSVARGAVLRCSLPDEWSAGCGLPPKPGVLQSLQTSAQRTVHVYLALAYGGQGSGLWQEVVNVPASQTFLMPEGMSFEEAAALLVNYITAYMILFDFGNLRPNQSVLIHMAAGGVGTAAIQLCKTVENVTIFGTASASKHDSLKESGVAHPIDYRTMDYAEEVRKISPKGVDIVLDPLGGSDTSKAFNLLKPMGKLITYGVANLLTGQKKNLMAMAKTWWNQFSINALQLLHHNKAVCGYHLGYMDEEFELVGGVVAKLINLYSQGKIKPKIDSVWPFDQVADAMRQMQEKKNVGKVILVPEAPKEESKKEEN</sequence>
<evidence type="ECO:0000256" key="2">
    <source>
        <dbReference type="ARBA" id="ARBA00022990"/>
    </source>
</evidence>
<proteinExistence type="inferred from homology"/>
<comment type="similarity">
    <text evidence="1">Belongs to the zinc-containing alcohol dehydrogenase family. Quinone oxidoreductase subfamily.</text>
</comment>
<dbReference type="SMART" id="SM00829">
    <property type="entry name" value="PKS_ER"/>
    <property type="match status" value="1"/>
</dbReference>
<feature type="region of interest" description="Disordered" evidence="4">
    <location>
        <begin position="1"/>
        <end position="35"/>
    </location>
</feature>
<keyword evidence="7" id="KW-1185">Reference proteome</keyword>
<dbReference type="InterPro" id="IPR020843">
    <property type="entry name" value="ER"/>
</dbReference>
<feature type="domain" description="Enoyl reductase (ER)" evidence="5">
    <location>
        <begin position="44"/>
        <end position="571"/>
    </location>
</feature>
<comment type="caution">
    <text evidence="6">The sequence shown here is derived from an EMBL/GenBank/DDBJ whole genome shotgun (WGS) entry which is preliminary data.</text>
</comment>
<organism evidence="6 7">
    <name type="scientific">Mycteria americana</name>
    <name type="common">Wood stork</name>
    <dbReference type="NCBI Taxonomy" id="33587"/>
    <lineage>
        <taxon>Eukaryota</taxon>
        <taxon>Metazoa</taxon>
        <taxon>Chordata</taxon>
        <taxon>Craniata</taxon>
        <taxon>Vertebrata</taxon>
        <taxon>Euteleostomi</taxon>
        <taxon>Archelosauria</taxon>
        <taxon>Archosauria</taxon>
        <taxon>Dinosauria</taxon>
        <taxon>Saurischia</taxon>
        <taxon>Theropoda</taxon>
        <taxon>Coelurosauria</taxon>
        <taxon>Aves</taxon>
        <taxon>Neognathae</taxon>
        <taxon>Neoaves</taxon>
        <taxon>Aequornithes</taxon>
        <taxon>Ciconiiformes</taxon>
        <taxon>Ciconiidae</taxon>
        <taxon>Mycteria</taxon>
    </lineage>
</organism>
<reference evidence="6 7" key="1">
    <citation type="journal article" date="2023" name="J. Hered.">
        <title>Chromosome-level genome of the wood stork (Mycteria americana) provides insight into avian chromosome evolution.</title>
        <authorList>
            <person name="Flamio R. Jr."/>
            <person name="Ramstad K.M."/>
        </authorList>
    </citation>
    <scope>NUCLEOTIDE SEQUENCE [LARGE SCALE GENOMIC DNA]</scope>
    <source>
        <strain evidence="6">JAX WOST 10</strain>
    </source>
</reference>
<feature type="compositionally biased region" description="Basic and acidic residues" evidence="4">
    <location>
        <begin position="109"/>
        <end position="120"/>
    </location>
</feature>
<feature type="compositionally biased region" description="Low complexity" evidence="4">
    <location>
        <begin position="1"/>
        <end position="17"/>
    </location>
</feature>
<dbReference type="InterPro" id="IPR013154">
    <property type="entry name" value="ADH-like_N"/>
</dbReference>